<dbReference type="GO" id="GO:0005829">
    <property type="term" value="C:cytosol"/>
    <property type="evidence" value="ECO:0007669"/>
    <property type="project" value="TreeGrafter"/>
</dbReference>
<dbReference type="Gene3D" id="1.10.10.60">
    <property type="entry name" value="Homeodomain-like"/>
    <property type="match status" value="1"/>
</dbReference>
<name>A0A918K8J9_9GAMM</name>
<evidence type="ECO:0000313" key="5">
    <source>
        <dbReference type="EMBL" id="GGX53905.1"/>
    </source>
</evidence>
<dbReference type="AlphaFoldDB" id="A0A918K8J9"/>
<reference evidence="5" key="1">
    <citation type="journal article" date="2014" name="Int. J. Syst. Evol. Microbiol.">
        <title>Complete genome sequence of Corynebacterium casei LMG S-19264T (=DSM 44701T), isolated from a smear-ripened cheese.</title>
        <authorList>
            <consortium name="US DOE Joint Genome Institute (JGI-PGF)"/>
            <person name="Walter F."/>
            <person name="Albersmeier A."/>
            <person name="Kalinowski J."/>
            <person name="Ruckert C."/>
        </authorList>
    </citation>
    <scope>NUCLEOTIDE SEQUENCE</scope>
    <source>
        <strain evidence="5">KCTC 22169</strain>
    </source>
</reference>
<dbReference type="GO" id="GO:0000976">
    <property type="term" value="F:transcription cis-regulatory region binding"/>
    <property type="evidence" value="ECO:0007669"/>
    <property type="project" value="TreeGrafter"/>
</dbReference>
<feature type="domain" description="HTH araC/xylS-type" evidence="4">
    <location>
        <begin position="253"/>
        <end position="350"/>
    </location>
</feature>
<protein>
    <submittedName>
        <fullName evidence="5">AraC family transcriptional regulator</fullName>
    </submittedName>
</protein>
<evidence type="ECO:0000313" key="6">
    <source>
        <dbReference type="Proteomes" id="UP000626148"/>
    </source>
</evidence>
<keyword evidence="2" id="KW-0238">DNA-binding</keyword>
<dbReference type="PRINTS" id="PR00032">
    <property type="entry name" value="HTHARAC"/>
</dbReference>
<dbReference type="EMBL" id="BMXR01000005">
    <property type="protein sequence ID" value="GGX53905.1"/>
    <property type="molecule type" value="Genomic_DNA"/>
</dbReference>
<evidence type="ECO:0000256" key="3">
    <source>
        <dbReference type="ARBA" id="ARBA00023163"/>
    </source>
</evidence>
<dbReference type="InterPro" id="IPR032687">
    <property type="entry name" value="AraC-type_N"/>
</dbReference>
<sequence length="356" mass="40097">MTLHDDEIPLRLTVLASWPRLMLQTFERLDLPAEQLALEAGLTPDQLTDANSRVPSMAVVQLWRLGLARADRNLPLAIAEHVNAGTFHALGFAMATSRNGREALSMLQRYYPLLTTTIQLDFVERSGQTGLTMRSSPLLHHLLKNFAGPDLSDSLAQLREAGALAMVALFRSYFGVHFTPTALEFRRTLGHDRTGYEALLGCPLNDGADQDTVWFDDALLERPLPSANPHLSTVNEQIIASYLRLLQQDWPSLVVSQIILQMPDRSVTQQSVAEALHLSTRTLQRRLNEAGVSFRDLLQQARRELAIQYIRHSDLPILEIGYRLGFSEPANFTRAFRQWTGEAPGRYRERHRTATP</sequence>
<proteinExistence type="predicted"/>
<reference evidence="5" key="2">
    <citation type="submission" date="2020-09" db="EMBL/GenBank/DDBJ databases">
        <authorList>
            <person name="Sun Q."/>
            <person name="Kim S."/>
        </authorList>
    </citation>
    <scope>NUCLEOTIDE SEQUENCE</scope>
    <source>
        <strain evidence="5">KCTC 22169</strain>
    </source>
</reference>
<evidence type="ECO:0000256" key="1">
    <source>
        <dbReference type="ARBA" id="ARBA00023015"/>
    </source>
</evidence>
<organism evidence="5 6">
    <name type="scientific">Saccharospirillum salsuginis</name>
    <dbReference type="NCBI Taxonomy" id="418750"/>
    <lineage>
        <taxon>Bacteria</taxon>
        <taxon>Pseudomonadati</taxon>
        <taxon>Pseudomonadota</taxon>
        <taxon>Gammaproteobacteria</taxon>
        <taxon>Oceanospirillales</taxon>
        <taxon>Saccharospirillaceae</taxon>
        <taxon>Saccharospirillum</taxon>
    </lineage>
</organism>
<dbReference type="PANTHER" id="PTHR47894">
    <property type="entry name" value="HTH-TYPE TRANSCRIPTIONAL REGULATOR GADX"/>
    <property type="match status" value="1"/>
</dbReference>
<dbReference type="SUPFAM" id="SSF46689">
    <property type="entry name" value="Homeodomain-like"/>
    <property type="match status" value="1"/>
</dbReference>
<dbReference type="InterPro" id="IPR020449">
    <property type="entry name" value="Tscrpt_reg_AraC-type_HTH"/>
</dbReference>
<dbReference type="Pfam" id="PF12625">
    <property type="entry name" value="Arabinose_bd"/>
    <property type="match status" value="1"/>
</dbReference>
<keyword evidence="1" id="KW-0805">Transcription regulation</keyword>
<evidence type="ECO:0000256" key="2">
    <source>
        <dbReference type="ARBA" id="ARBA00023125"/>
    </source>
</evidence>
<dbReference type="InterPro" id="IPR009057">
    <property type="entry name" value="Homeodomain-like_sf"/>
</dbReference>
<dbReference type="Pfam" id="PF12833">
    <property type="entry name" value="HTH_18"/>
    <property type="match status" value="1"/>
</dbReference>
<dbReference type="InterPro" id="IPR018060">
    <property type="entry name" value="HTH_AraC"/>
</dbReference>
<dbReference type="SMART" id="SM00342">
    <property type="entry name" value="HTH_ARAC"/>
    <property type="match status" value="1"/>
</dbReference>
<accession>A0A918K8J9</accession>
<dbReference type="GO" id="GO:0003700">
    <property type="term" value="F:DNA-binding transcription factor activity"/>
    <property type="evidence" value="ECO:0007669"/>
    <property type="project" value="InterPro"/>
</dbReference>
<dbReference type="PANTHER" id="PTHR47894:SF1">
    <property type="entry name" value="HTH-TYPE TRANSCRIPTIONAL REGULATOR VQSM"/>
    <property type="match status" value="1"/>
</dbReference>
<keyword evidence="6" id="KW-1185">Reference proteome</keyword>
<comment type="caution">
    <text evidence="5">The sequence shown here is derived from an EMBL/GenBank/DDBJ whole genome shotgun (WGS) entry which is preliminary data.</text>
</comment>
<evidence type="ECO:0000259" key="4">
    <source>
        <dbReference type="PROSITE" id="PS01124"/>
    </source>
</evidence>
<keyword evidence="3" id="KW-0804">Transcription</keyword>
<gene>
    <name evidence="5" type="primary">adiY</name>
    <name evidence="5" type="ORF">GCM10007392_21520</name>
</gene>
<dbReference type="Proteomes" id="UP000626148">
    <property type="component" value="Unassembled WGS sequence"/>
</dbReference>
<dbReference type="RefSeq" id="WP_189608552.1">
    <property type="nucleotide sequence ID" value="NZ_BMXR01000005.1"/>
</dbReference>
<dbReference type="PROSITE" id="PS01124">
    <property type="entry name" value="HTH_ARAC_FAMILY_2"/>
    <property type="match status" value="1"/>
</dbReference>